<dbReference type="SUPFAM" id="SSF48498">
    <property type="entry name" value="Tetracyclin repressor-like, C-terminal domain"/>
    <property type="match status" value="1"/>
</dbReference>
<dbReference type="GO" id="GO:0003700">
    <property type="term" value="F:DNA-binding transcription factor activity"/>
    <property type="evidence" value="ECO:0007669"/>
    <property type="project" value="TreeGrafter"/>
</dbReference>
<name>A0A7W9LPS7_9ACTN</name>
<comment type="caution">
    <text evidence="6">The sequence shown here is derived from an EMBL/GenBank/DDBJ whole genome shotgun (WGS) entry which is preliminary data.</text>
</comment>
<evidence type="ECO:0000256" key="3">
    <source>
        <dbReference type="ARBA" id="ARBA00023163"/>
    </source>
</evidence>
<dbReference type="PROSITE" id="PS50977">
    <property type="entry name" value="HTH_TETR_2"/>
    <property type="match status" value="1"/>
</dbReference>
<dbReference type="SUPFAM" id="SSF46689">
    <property type="entry name" value="Homeodomain-like"/>
    <property type="match status" value="1"/>
</dbReference>
<keyword evidence="3" id="KW-0804">Transcription</keyword>
<dbReference type="InterPro" id="IPR050109">
    <property type="entry name" value="HTH-type_TetR-like_transc_reg"/>
</dbReference>
<dbReference type="InterPro" id="IPR001647">
    <property type="entry name" value="HTH_TetR"/>
</dbReference>
<feature type="DNA-binding region" description="H-T-H motif" evidence="4">
    <location>
        <begin position="32"/>
        <end position="51"/>
    </location>
</feature>
<evidence type="ECO:0000256" key="1">
    <source>
        <dbReference type="ARBA" id="ARBA00023015"/>
    </source>
</evidence>
<dbReference type="RefSeq" id="WP_221441469.1">
    <property type="nucleotide sequence ID" value="NZ_JACHMM010000001.1"/>
</dbReference>
<dbReference type="EMBL" id="JACHMM010000001">
    <property type="protein sequence ID" value="MBB5791728.1"/>
    <property type="molecule type" value="Genomic_DNA"/>
</dbReference>
<proteinExistence type="predicted"/>
<dbReference type="InterPro" id="IPR036271">
    <property type="entry name" value="Tet_transcr_reg_TetR-rel_C_sf"/>
</dbReference>
<evidence type="ECO:0000256" key="2">
    <source>
        <dbReference type="ARBA" id="ARBA00023125"/>
    </source>
</evidence>
<dbReference type="PANTHER" id="PTHR30055:SF234">
    <property type="entry name" value="HTH-TYPE TRANSCRIPTIONAL REGULATOR BETI"/>
    <property type="match status" value="1"/>
</dbReference>
<sequence length="188" mass="20725">MTATTDSGVRQRTRRAILEAAASLWARDFSASLGDIADRAEVSRSTLHRYFPERQMLVDGLLLDSQTRLEAAWNAAVAVSGTAMEMIENIMSAIVDLADRILFLFSDPARFEGNPHWRSDEDEDMTRLIRAAQDDGELDPDIAPSFVTGVMYSLIYVTAESVASGALPRHKAAETAVRIFRHGLSPRG</sequence>
<organism evidence="6 7">
    <name type="scientific">Jiangella mangrovi</name>
    <dbReference type="NCBI Taxonomy" id="1524084"/>
    <lineage>
        <taxon>Bacteria</taxon>
        <taxon>Bacillati</taxon>
        <taxon>Actinomycetota</taxon>
        <taxon>Actinomycetes</taxon>
        <taxon>Jiangellales</taxon>
        <taxon>Jiangellaceae</taxon>
        <taxon>Jiangella</taxon>
    </lineage>
</organism>
<dbReference type="Gene3D" id="1.10.357.10">
    <property type="entry name" value="Tetracycline Repressor, domain 2"/>
    <property type="match status" value="1"/>
</dbReference>
<gene>
    <name evidence="6" type="ORF">HD601_006303</name>
</gene>
<evidence type="ECO:0000313" key="6">
    <source>
        <dbReference type="EMBL" id="MBB5791728.1"/>
    </source>
</evidence>
<keyword evidence="1" id="KW-0805">Transcription regulation</keyword>
<dbReference type="GO" id="GO:0000976">
    <property type="term" value="F:transcription cis-regulatory region binding"/>
    <property type="evidence" value="ECO:0007669"/>
    <property type="project" value="TreeGrafter"/>
</dbReference>
<feature type="domain" description="HTH tetR-type" evidence="5">
    <location>
        <begin position="11"/>
        <end position="69"/>
    </location>
</feature>
<evidence type="ECO:0000256" key="4">
    <source>
        <dbReference type="PROSITE-ProRule" id="PRU00335"/>
    </source>
</evidence>
<keyword evidence="2 4" id="KW-0238">DNA-binding</keyword>
<evidence type="ECO:0000313" key="7">
    <source>
        <dbReference type="Proteomes" id="UP000542813"/>
    </source>
</evidence>
<reference evidence="6 7" key="1">
    <citation type="submission" date="2020-08" db="EMBL/GenBank/DDBJ databases">
        <title>Sequencing the genomes of 1000 actinobacteria strains.</title>
        <authorList>
            <person name="Klenk H.-P."/>
        </authorList>
    </citation>
    <scope>NUCLEOTIDE SEQUENCE [LARGE SCALE GENOMIC DNA]</scope>
    <source>
        <strain evidence="6 7">DSM 102122</strain>
    </source>
</reference>
<protein>
    <submittedName>
        <fullName evidence="6">AcrR family transcriptional regulator</fullName>
    </submittedName>
</protein>
<dbReference type="InterPro" id="IPR009057">
    <property type="entry name" value="Homeodomain-like_sf"/>
</dbReference>
<keyword evidence="7" id="KW-1185">Reference proteome</keyword>
<evidence type="ECO:0000259" key="5">
    <source>
        <dbReference type="PROSITE" id="PS50977"/>
    </source>
</evidence>
<dbReference type="Pfam" id="PF00440">
    <property type="entry name" value="TetR_N"/>
    <property type="match status" value="1"/>
</dbReference>
<accession>A0A7W9LPS7</accession>
<dbReference type="AlphaFoldDB" id="A0A7W9LPS7"/>
<dbReference type="Proteomes" id="UP000542813">
    <property type="component" value="Unassembled WGS sequence"/>
</dbReference>
<dbReference type="PANTHER" id="PTHR30055">
    <property type="entry name" value="HTH-TYPE TRANSCRIPTIONAL REGULATOR RUTR"/>
    <property type="match status" value="1"/>
</dbReference>